<evidence type="ECO:0000256" key="7">
    <source>
        <dbReference type="ARBA" id="ARBA00025287"/>
    </source>
</evidence>
<dbReference type="EMBL" id="MU001670">
    <property type="protein sequence ID" value="KAF2462249.1"/>
    <property type="molecule type" value="Genomic_DNA"/>
</dbReference>
<evidence type="ECO:0000256" key="4">
    <source>
        <dbReference type="ARBA" id="ARBA00022490"/>
    </source>
</evidence>
<dbReference type="GO" id="GO:0005737">
    <property type="term" value="C:cytoplasm"/>
    <property type="evidence" value="ECO:0007669"/>
    <property type="project" value="UniProtKB-SubCell"/>
</dbReference>
<comment type="catalytic activity">
    <reaction evidence="1 8">
        <text>[protein]-peptidylproline (omega=180) = [protein]-peptidylproline (omega=0)</text>
        <dbReference type="Rhea" id="RHEA:16237"/>
        <dbReference type="Rhea" id="RHEA-COMP:10747"/>
        <dbReference type="Rhea" id="RHEA-COMP:10748"/>
        <dbReference type="ChEBI" id="CHEBI:83833"/>
        <dbReference type="ChEBI" id="CHEBI:83834"/>
        <dbReference type="EC" id="5.2.1.8"/>
    </reaction>
</comment>
<dbReference type="GO" id="GO:0000159">
    <property type="term" value="C:protein phosphatase type 2A complex"/>
    <property type="evidence" value="ECO:0007669"/>
    <property type="project" value="TreeGrafter"/>
</dbReference>
<evidence type="ECO:0000256" key="5">
    <source>
        <dbReference type="ARBA" id="ARBA00023110"/>
    </source>
</evidence>
<feature type="compositionally biased region" description="Basic and acidic residues" evidence="9">
    <location>
        <begin position="431"/>
        <end position="440"/>
    </location>
</feature>
<evidence type="ECO:0000256" key="2">
    <source>
        <dbReference type="ARBA" id="ARBA00004496"/>
    </source>
</evidence>
<feature type="region of interest" description="Disordered" evidence="9">
    <location>
        <begin position="1"/>
        <end position="80"/>
    </location>
</feature>
<feature type="compositionally biased region" description="Pro residues" evidence="9">
    <location>
        <begin position="65"/>
        <end position="78"/>
    </location>
</feature>
<reference evidence="10" key="1">
    <citation type="journal article" date="2020" name="Stud. Mycol.">
        <title>101 Dothideomycetes genomes: a test case for predicting lifestyles and emergence of pathogens.</title>
        <authorList>
            <person name="Haridas S."/>
            <person name="Albert R."/>
            <person name="Binder M."/>
            <person name="Bloem J."/>
            <person name="Labutti K."/>
            <person name="Salamov A."/>
            <person name="Andreopoulos B."/>
            <person name="Baker S."/>
            <person name="Barry K."/>
            <person name="Bills G."/>
            <person name="Bluhm B."/>
            <person name="Cannon C."/>
            <person name="Castanera R."/>
            <person name="Culley D."/>
            <person name="Daum C."/>
            <person name="Ezra D."/>
            <person name="Gonzalez J."/>
            <person name="Henrissat B."/>
            <person name="Kuo A."/>
            <person name="Liang C."/>
            <person name="Lipzen A."/>
            <person name="Lutzoni F."/>
            <person name="Magnuson J."/>
            <person name="Mondo S."/>
            <person name="Nolan M."/>
            <person name="Ohm R."/>
            <person name="Pangilinan J."/>
            <person name="Park H.-J."/>
            <person name="Ramirez L."/>
            <person name="Alfaro M."/>
            <person name="Sun H."/>
            <person name="Tritt A."/>
            <person name="Yoshinaga Y."/>
            <person name="Zwiers L.-H."/>
            <person name="Turgeon B."/>
            <person name="Goodwin S."/>
            <person name="Spatafora J."/>
            <person name="Crous P."/>
            <person name="Grigoriev I."/>
        </authorList>
    </citation>
    <scope>NUCLEOTIDE SEQUENCE</scope>
    <source>
        <strain evidence="10">ATCC 16933</strain>
    </source>
</reference>
<dbReference type="PANTHER" id="PTHR10012:SF5">
    <property type="entry name" value="SERINE_THREONINE-PROTEIN PHOSPHATASE 2A ACTIVATOR 2"/>
    <property type="match status" value="1"/>
</dbReference>
<keyword evidence="4 8" id="KW-0963">Cytoplasm</keyword>
<comment type="subcellular location">
    <subcellularLocation>
        <location evidence="2 8">Cytoplasm</location>
    </subcellularLocation>
</comment>
<dbReference type="InterPro" id="IPR037218">
    <property type="entry name" value="PTPA_sf"/>
</dbReference>
<dbReference type="PIRSF" id="PIRSF016325">
    <property type="entry name" value="Phstyr_phstse_ac"/>
    <property type="match status" value="1"/>
</dbReference>
<evidence type="ECO:0000256" key="8">
    <source>
        <dbReference type="RuleBase" id="RU361210"/>
    </source>
</evidence>
<evidence type="ECO:0000313" key="10">
    <source>
        <dbReference type="EMBL" id="KAF2462249.1"/>
    </source>
</evidence>
<proteinExistence type="inferred from homology"/>
<dbReference type="InterPro" id="IPR004327">
    <property type="entry name" value="Phstyr_phstse_ac"/>
</dbReference>
<protein>
    <recommendedName>
        <fullName evidence="8">Serine/threonine-protein phosphatase 2A activator</fullName>
        <ecNumber evidence="8">5.2.1.8</ecNumber>
    </recommendedName>
    <alternativeName>
        <fullName evidence="8">Phosphotyrosyl phosphatase activator</fullName>
    </alternativeName>
</protein>
<evidence type="ECO:0000256" key="1">
    <source>
        <dbReference type="ARBA" id="ARBA00000971"/>
    </source>
</evidence>
<dbReference type="GO" id="GO:0005634">
    <property type="term" value="C:nucleus"/>
    <property type="evidence" value="ECO:0007669"/>
    <property type="project" value="TreeGrafter"/>
</dbReference>
<comment type="similarity">
    <text evidence="3 8">Belongs to the PTPA-type PPIase family.</text>
</comment>
<dbReference type="Gene3D" id="1.20.120.1150">
    <property type="match status" value="1"/>
</dbReference>
<dbReference type="FunFam" id="1.20.120.1150:FF:000002">
    <property type="entry name" value="Serine/threonine-protein phosphatase 2A activator"/>
    <property type="match status" value="1"/>
</dbReference>
<dbReference type="OrthoDB" id="16120at2759"/>
<feature type="region of interest" description="Disordered" evidence="9">
    <location>
        <begin position="416"/>
        <end position="442"/>
    </location>
</feature>
<dbReference type="GO" id="GO:0003755">
    <property type="term" value="F:peptidyl-prolyl cis-trans isomerase activity"/>
    <property type="evidence" value="ECO:0007669"/>
    <property type="project" value="UniProtKB-KW"/>
</dbReference>
<dbReference type="InterPro" id="IPR043170">
    <property type="entry name" value="PTPA_C_lid"/>
</dbReference>
<evidence type="ECO:0000256" key="9">
    <source>
        <dbReference type="SAM" id="MobiDB-lite"/>
    </source>
</evidence>
<sequence>MSPPPPNTPTQGMRSQQQQQQQQPAPNLLSKPPDLSSVLPRLEPRTSRHPHARTTVTDGTKRTVSPPPPTPPLAPPPLRSTLRFERPSRRILSPHDHALFLSSPTYTLLTSFVFSLSDAVRGRPLSSVAKCAAATGNEGVKGVLKLLDRTENVVREFPAEETGGSRFGNRAFRDYVGAVEARVEGLMEKLGVGVGLDDGAEARKEVGRYFVGSLGERSRIDYGSGHELNFLVFLLCLWRLGLFLPESERSEITWNGAHMDSTTKDIFGALALVVFPRYLRLARTLQSTYYLEPAGSHGVWGLDDFQFFPFLVGASQLVGHDVVTPKSIHSPLTLEEYGPEYLYLEQISWVNKTKNVEGLRWHSPMLDDISAAKSWAKIEGGMRKMFVKEVLGKLPVMQHFLFGGLVPAVEGMSTEGQVEEGIGAEGEGSEEDGHVGHSHGENSWGDCCGIKVPSGVGAAMEARKRAGEGLRRIPFD</sequence>
<dbReference type="SUPFAM" id="SSF140984">
    <property type="entry name" value="PTPA-like"/>
    <property type="match status" value="1"/>
</dbReference>
<evidence type="ECO:0000256" key="3">
    <source>
        <dbReference type="ARBA" id="ARBA00011019"/>
    </source>
</evidence>
<dbReference type="Pfam" id="PF03095">
    <property type="entry name" value="PTPA"/>
    <property type="match status" value="1"/>
</dbReference>
<evidence type="ECO:0000256" key="6">
    <source>
        <dbReference type="ARBA" id="ARBA00023235"/>
    </source>
</evidence>
<evidence type="ECO:0000313" key="11">
    <source>
        <dbReference type="Proteomes" id="UP000799766"/>
    </source>
</evidence>
<comment type="function">
    <text evidence="7">PPIases accelerate the folding of proteins. It catalyzes the cis-trans isomerization of proline imidic peptide bonds in oligopeptides. Acts as a regulatory subunit for PP2A-like phosphatases modulating their activity or substrate specificity, probably by inducing a conformational change in the catalytic subunit, a direct target of the PPIase. Can reactivate inactive phosphatase PP2A-phosphatase methylesterase complexes (PP2Ai) in presence of ATP and Mg(2+) by dissociating the inactive form from the complex.</text>
</comment>
<name>A0A6A6PEU5_9PEZI</name>
<keyword evidence="11" id="KW-1185">Reference proteome</keyword>
<dbReference type="AlphaFoldDB" id="A0A6A6PEU5"/>
<dbReference type="CDD" id="cd04087">
    <property type="entry name" value="PTPA"/>
    <property type="match status" value="1"/>
</dbReference>
<keyword evidence="5 8" id="KW-0697">Rotamase</keyword>
<dbReference type="Proteomes" id="UP000799766">
    <property type="component" value="Unassembled WGS sequence"/>
</dbReference>
<dbReference type="PANTHER" id="PTHR10012">
    <property type="entry name" value="SERINE/THREONINE-PROTEIN PHOSPHATASE 2A REGULATORY SUBUNIT B"/>
    <property type="match status" value="1"/>
</dbReference>
<accession>A0A6A6PEU5</accession>
<gene>
    <name evidence="10" type="ORF">BDY21DRAFT_330892</name>
</gene>
<dbReference type="GO" id="GO:0007052">
    <property type="term" value="P:mitotic spindle organization"/>
    <property type="evidence" value="ECO:0007669"/>
    <property type="project" value="TreeGrafter"/>
</dbReference>
<keyword evidence="6 8" id="KW-0413">Isomerase</keyword>
<dbReference type="GO" id="GO:0008160">
    <property type="term" value="F:protein tyrosine phosphatase activator activity"/>
    <property type="evidence" value="ECO:0007669"/>
    <property type="project" value="TreeGrafter"/>
</dbReference>
<organism evidence="10 11">
    <name type="scientific">Lineolata rhizophorae</name>
    <dbReference type="NCBI Taxonomy" id="578093"/>
    <lineage>
        <taxon>Eukaryota</taxon>
        <taxon>Fungi</taxon>
        <taxon>Dikarya</taxon>
        <taxon>Ascomycota</taxon>
        <taxon>Pezizomycotina</taxon>
        <taxon>Dothideomycetes</taxon>
        <taxon>Dothideomycetes incertae sedis</taxon>
        <taxon>Lineolatales</taxon>
        <taxon>Lineolataceae</taxon>
        <taxon>Lineolata</taxon>
    </lineage>
</organism>
<dbReference type="EC" id="5.2.1.8" evidence="8"/>